<name>A0ABW4G936_9ACTN</name>
<proteinExistence type="predicted"/>
<accession>A0ABW4G936</accession>
<comment type="caution">
    <text evidence="1">The sequence shown here is derived from an EMBL/GenBank/DDBJ whole genome shotgun (WGS) entry which is preliminary data.</text>
</comment>
<evidence type="ECO:0000313" key="1">
    <source>
        <dbReference type="EMBL" id="MFD1538998.1"/>
    </source>
</evidence>
<evidence type="ECO:0000313" key="2">
    <source>
        <dbReference type="Proteomes" id="UP001597097"/>
    </source>
</evidence>
<sequence>MRSDGRFDNDLLDDTRLLRQIPRPAELDLHALAIQGPWSFWRSL</sequence>
<gene>
    <name evidence="1" type="ORF">ACFSJ0_18220</name>
</gene>
<reference evidence="2" key="1">
    <citation type="journal article" date="2019" name="Int. J. Syst. Evol. Microbiol.">
        <title>The Global Catalogue of Microorganisms (GCM) 10K type strain sequencing project: providing services to taxonomists for standard genome sequencing and annotation.</title>
        <authorList>
            <consortium name="The Broad Institute Genomics Platform"/>
            <consortium name="The Broad Institute Genome Sequencing Center for Infectious Disease"/>
            <person name="Wu L."/>
            <person name="Ma J."/>
        </authorList>
    </citation>
    <scope>NUCLEOTIDE SEQUENCE [LARGE SCALE GENOMIC DNA]</scope>
    <source>
        <strain evidence="2">CGMCC 1.15399</strain>
    </source>
</reference>
<protein>
    <submittedName>
        <fullName evidence="1">Uncharacterized protein</fullName>
    </submittedName>
</protein>
<keyword evidence="2" id="KW-1185">Reference proteome</keyword>
<dbReference type="EMBL" id="JBHUCM010000015">
    <property type="protein sequence ID" value="MFD1538998.1"/>
    <property type="molecule type" value="Genomic_DNA"/>
</dbReference>
<dbReference type="RefSeq" id="WP_281429225.1">
    <property type="nucleotide sequence ID" value="NZ_JAHKRM010000069.1"/>
</dbReference>
<dbReference type="Proteomes" id="UP001597097">
    <property type="component" value="Unassembled WGS sequence"/>
</dbReference>
<organism evidence="1 2">
    <name type="scientific">Nonomuraea guangzhouensis</name>
    <dbReference type="NCBI Taxonomy" id="1291555"/>
    <lineage>
        <taxon>Bacteria</taxon>
        <taxon>Bacillati</taxon>
        <taxon>Actinomycetota</taxon>
        <taxon>Actinomycetes</taxon>
        <taxon>Streptosporangiales</taxon>
        <taxon>Streptosporangiaceae</taxon>
        <taxon>Nonomuraea</taxon>
    </lineage>
</organism>